<dbReference type="AlphaFoldDB" id="A0AAV4MUT9"/>
<comment type="caution">
    <text evidence="2">The sequence shown here is derived from an EMBL/GenBank/DDBJ whole genome shotgun (WGS) entry which is preliminary data.</text>
</comment>
<proteinExistence type="predicted"/>
<gene>
    <name evidence="2" type="ORF">CEXT_640991</name>
</gene>
<protein>
    <submittedName>
        <fullName evidence="2">Uncharacterized protein</fullName>
    </submittedName>
</protein>
<feature type="compositionally biased region" description="Polar residues" evidence="1">
    <location>
        <begin position="104"/>
        <end position="114"/>
    </location>
</feature>
<evidence type="ECO:0000313" key="3">
    <source>
        <dbReference type="Proteomes" id="UP001054945"/>
    </source>
</evidence>
<organism evidence="2 3">
    <name type="scientific">Caerostris extrusa</name>
    <name type="common">Bark spider</name>
    <name type="synonym">Caerostris bankana</name>
    <dbReference type="NCBI Taxonomy" id="172846"/>
    <lineage>
        <taxon>Eukaryota</taxon>
        <taxon>Metazoa</taxon>
        <taxon>Ecdysozoa</taxon>
        <taxon>Arthropoda</taxon>
        <taxon>Chelicerata</taxon>
        <taxon>Arachnida</taxon>
        <taxon>Araneae</taxon>
        <taxon>Araneomorphae</taxon>
        <taxon>Entelegynae</taxon>
        <taxon>Araneoidea</taxon>
        <taxon>Araneidae</taxon>
        <taxon>Caerostris</taxon>
    </lineage>
</organism>
<evidence type="ECO:0000256" key="1">
    <source>
        <dbReference type="SAM" id="MobiDB-lite"/>
    </source>
</evidence>
<keyword evidence="3" id="KW-1185">Reference proteome</keyword>
<reference evidence="2 3" key="1">
    <citation type="submission" date="2021-06" db="EMBL/GenBank/DDBJ databases">
        <title>Caerostris extrusa draft genome.</title>
        <authorList>
            <person name="Kono N."/>
            <person name="Arakawa K."/>
        </authorList>
    </citation>
    <scope>NUCLEOTIDE SEQUENCE [LARGE SCALE GENOMIC DNA]</scope>
</reference>
<name>A0AAV4MUT9_CAEEX</name>
<evidence type="ECO:0000313" key="2">
    <source>
        <dbReference type="EMBL" id="GIX76252.1"/>
    </source>
</evidence>
<sequence length="114" mass="12791">MQLSLREKVAILMYYFAQKPSIAPSSLKHSSLSPDPSSYYLVQTRCFRPIQKQNKWPLSVCLGRIISTTALSLPVSDSETALFCVRRPRPLNPPESHRDALLSKLTTDISDNGN</sequence>
<dbReference type="EMBL" id="BPLR01002655">
    <property type="protein sequence ID" value="GIX76252.1"/>
    <property type="molecule type" value="Genomic_DNA"/>
</dbReference>
<dbReference type="Proteomes" id="UP001054945">
    <property type="component" value="Unassembled WGS sequence"/>
</dbReference>
<accession>A0AAV4MUT9</accession>
<feature type="region of interest" description="Disordered" evidence="1">
    <location>
        <begin position="88"/>
        <end position="114"/>
    </location>
</feature>